<accession>A0ABR1S2D7</accession>
<dbReference type="Proteomes" id="UP001444661">
    <property type="component" value="Unassembled WGS sequence"/>
</dbReference>
<dbReference type="PANTHER" id="PTHR35910:SF6">
    <property type="entry name" value="2EXR DOMAIN-CONTAINING PROTEIN"/>
    <property type="match status" value="1"/>
</dbReference>
<dbReference type="InterPro" id="IPR045518">
    <property type="entry name" value="2EXR"/>
</dbReference>
<gene>
    <name evidence="2" type="ORF">PG993_011832</name>
</gene>
<feature type="domain" description="2EXR" evidence="1">
    <location>
        <begin position="197"/>
        <end position="285"/>
    </location>
</feature>
<proteinExistence type="predicted"/>
<reference evidence="2 3" key="1">
    <citation type="submission" date="2023-01" db="EMBL/GenBank/DDBJ databases">
        <title>Analysis of 21 Apiospora genomes using comparative genomics revels a genus with tremendous synthesis potential of carbohydrate active enzymes and secondary metabolites.</title>
        <authorList>
            <person name="Sorensen T."/>
        </authorList>
    </citation>
    <scope>NUCLEOTIDE SEQUENCE [LARGE SCALE GENOMIC DNA]</scope>
    <source>
        <strain evidence="2 3">CBS 33761</strain>
    </source>
</reference>
<comment type="caution">
    <text evidence="2">The sequence shown here is derived from an EMBL/GenBank/DDBJ whole genome shotgun (WGS) entry which is preliminary data.</text>
</comment>
<dbReference type="Pfam" id="PF20150">
    <property type="entry name" value="2EXR"/>
    <property type="match status" value="2"/>
</dbReference>
<organism evidence="2 3">
    <name type="scientific">Apiospora rasikravindrae</name>
    <dbReference type="NCBI Taxonomy" id="990691"/>
    <lineage>
        <taxon>Eukaryota</taxon>
        <taxon>Fungi</taxon>
        <taxon>Dikarya</taxon>
        <taxon>Ascomycota</taxon>
        <taxon>Pezizomycotina</taxon>
        <taxon>Sordariomycetes</taxon>
        <taxon>Xylariomycetidae</taxon>
        <taxon>Amphisphaeriales</taxon>
        <taxon>Apiosporaceae</taxon>
        <taxon>Apiospora</taxon>
    </lineage>
</organism>
<sequence length="395" mass="45250">MSVFYARLTVSLFEFIPSPVNILHVKTLPHKDLKRLEDPESRAVTVPDPSQPASFPQFNSLPPELRLMIWRWALALEEGARRVDLEGQSMARIYIGWVSPTRSLIPALLLVNREARAEALRRYPNSLRVYRDVPVSEQRQRRARAGRLHMSWHHDAFYVGVIRLVRHGRERGAVGSRHGALGSASFVSKGPKPADEFRSFQSLPPELRLMIWDLVLDLEERGREVNICQHGVQPTKSLISPLLLVNAESRSLALSRYPDALPVWHYQGLREVQAGVVYISWPNDAIFRRLETVSNPIRRGLGYSSDELVAKRLWVPALITWLYQHSDRCYYRDPFTYGLRPIWSCIEGWLALGYLPPLSDAPPPNQGELDLFFKSMIAMQPDRTCFGQISARWVV</sequence>
<feature type="domain" description="2EXR" evidence="1">
    <location>
        <begin position="55"/>
        <end position="138"/>
    </location>
</feature>
<keyword evidence="3" id="KW-1185">Reference proteome</keyword>
<protein>
    <recommendedName>
        <fullName evidence="1">2EXR domain-containing protein</fullName>
    </recommendedName>
</protein>
<dbReference type="PANTHER" id="PTHR35910">
    <property type="entry name" value="2EXR DOMAIN-CONTAINING PROTEIN"/>
    <property type="match status" value="1"/>
</dbReference>
<evidence type="ECO:0000313" key="3">
    <source>
        <dbReference type="Proteomes" id="UP001444661"/>
    </source>
</evidence>
<evidence type="ECO:0000259" key="1">
    <source>
        <dbReference type="Pfam" id="PF20150"/>
    </source>
</evidence>
<dbReference type="EMBL" id="JAQQWK010000011">
    <property type="protein sequence ID" value="KAK8023766.1"/>
    <property type="molecule type" value="Genomic_DNA"/>
</dbReference>
<name>A0ABR1S2D7_9PEZI</name>
<evidence type="ECO:0000313" key="2">
    <source>
        <dbReference type="EMBL" id="KAK8023766.1"/>
    </source>
</evidence>